<dbReference type="Pfam" id="PF00364">
    <property type="entry name" value="Biotin_lipoyl"/>
    <property type="match status" value="1"/>
</dbReference>
<proteinExistence type="predicted"/>
<evidence type="ECO:0000313" key="3">
    <source>
        <dbReference type="EMBL" id="MCL7032294.1"/>
    </source>
</evidence>
<feature type="compositionally biased region" description="Low complexity" evidence="1">
    <location>
        <begin position="154"/>
        <end position="167"/>
    </location>
</feature>
<reference evidence="3" key="1">
    <citation type="submission" date="2022-03" db="EMBL/GenBank/DDBJ databases">
        <title>A functionally conserved STORR gene fusion in Papaver species that diverged 16.8 million years ago.</title>
        <authorList>
            <person name="Catania T."/>
        </authorList>
    </citation>
    <scope>NUCLEOTIDE SEQUENCE</scope>
    <source>
        <strain evidence="3">S-191538</strain>
    </source>
</reference>
<evidence type="ECO:0000313" key="4">
    <source>
        <dbReference type="Proteomes" id="UP001177140"/>
    </source>
</evidence>
<sequence>MESAALIRPFHCTIGTLPNVSSLLEKPASIPMIKATLNSSSFGGRLNLSSKTRKGMFLKCAKASESTLEAVSDVSADSVPSEHSEKKTPSSATFPNGFEALVLEVCDETDIAELNLKVGGFEMNLRRNIGVTKNQPLVSTLTPPPVPSEPMVDSAPAPAPAVTSTPSKETTTPFKNVSFAKSPKLTALEASGANGYVLVASPTVGSFRRGRTLKGKKQPPICKEGDVIKEGQVIGFVDQFGSELPVKSDAAGEILKLLYNDGEAVGYGDPLIAVLPSFHGIR</sequence>
<keyword evidence="4" id="KW-1185">Reference proteome</keyword>
<organism evidence="3 4">
    <name type="scientific">Papaver nudicaule</name>
    <name type="common">Iceland poppy</name>
    <dbReference type="NCBI Taxonomy" id="74823"/>
    <lineage>
        <taxon>Eukaryota</taxon>
        <taxon>Viridiplantae</taxon>
        <taxon>Streptophyta</taxon>
        <taxon>Embryophyta</taxon>
        <taxon>Tracheophyta</taxon>
        <taxon>Spermatophyta</taxon>
        <taxon>Magnoliopsida</taxon>
        <taxon>Ranunculales</taxon>
        <taxon>Papaveraceae</taxon>
        <taxon>Papaveroideae</taxon>
        <taxon>Papaver</taxon>
    </lineage>
</organism>
<accession>A0AA41S9Y4</accession>
<dbReference type="InterPro" id="IPR053217">
    <property type="entry name" value="ACC_Biotin_Carrier"/>
</dbReference>
<dbReference type="InterPro" id="IPR011053">
    <property type="entry name" value="Single_hybrid_motif"/>
</dbReference>
<feature type="region of interest" description="Disordered" evidence="1">
    <location>
        <begin position="136"/>
        <end position="171"/>
    </location>
</feature>
<evidence type="ECO:0000259" key="2">
    <source>
        <dbReference type="Pfam" id="PF00364"/>
    </source>
</evidence>
<dbReference type="CDD" id="cd06850">
    <property type="entry name" value="biotinyl_domain"/>
    <property type="match status" value="1"/>
</dbReference>
<name>A0AA41S9Y4_PAPNU</name>
<dbReference type="EMBL" id="JAJJMA010121823">
    <property type="protein sequence ID" value="MCL7032294.1"/>
    <property type="molecule type" value="Genomic_DNA"/>
</dbReference>
<gene>
    <name evidence="3" type="ORF">MKW94_030378</name>
</gene>
<dbReference type="Gene3D" id="2.40.50.100">
    <property type="match status" value="1"/>
</dbReference>
<evidence type="ECO:0000256" key="1">
    <source>
        <dbReference type="SAM" id="MobiDB-lite"/>
    </source>
</evidence>
<dbReference type="PANTHER" id="PTHR47597:SF2">
    <property type="entry name" value="LIPOYL-BINDING DOMAIN-CONTAINING PROTEIN"/>
    <property type="match status" value="1"/>
</dbReference>
<protein>
    <recommendedName>
        <fullName evidence="2">Lipoyl-binding domain-containing protein</fullName>
    </recommendedName>
</protein>
<feature type="domain" description="Lipoyl-binding" evidence="2">
    <location>
        <begin position="217"/>
        <end position="273"/>
    </location>
</feature>
<dbReference type="InterPro" id="IPR000089">
    <property type="entry name" value="Biotin_lipoyl"/>
</dbReference>
<dbReference type="Proteomes" id="UP001177140">
    <property type="component" value="Unassembled WGS sequence"/>
</dbReference>
<comment type="caution">
    <text evidence="3">The sequence shown here is derived from an EMBL/GenBank/DDBJ whole genome shotgun (WGS) entry which is preliminary data.</text>
</comment>
<dbReference type="PANTHER" id="PTHR47597">
    <property type="entry name" value="IS A MEMBER OF THE PF|00364 BIOTIN-REQUIRING ENZYMES FAMILY-RELATED"/>
    <property type="match status" value="1"/>
</dbReference>
<dbReference type="SUPFAM" id="SSF51230">
    <property type="entry name" value="Single hybrid motif"/>
    <property type="match status" value="1"/>
</dbReference>
<dbReference type="AlphaFoldDB" id="A0AA41S9Y4"/>